<feature type="non-terminal residue" evidence="2">
    <location>
        <position position="1"/>
    </location>
</feature>
<reference evidence="2" key="1">
    <citation type="submission" date="2022-03" db="EMBL/GenBank/DDBJ databases">
        <authorList>
            <person name="Alioto T."/>
            <person name="Alioto T."/>
            <person name="Gomez Garrido J."/>
        </authorList>
    </citation>
    <scope>NUCLEOTIDE SEQUENCE</scope>
</reference>
<dbReference type="AlphaFoldDB" id="A0AAD1WK96"/>
<feature type="non-terminal residue" evidence="2">
    <location>
        <position position="91"/>
    </location>
</feature>
<feature type="region of interest" description="Disordered" evidence="1">
    <location>
        <begin position="39"/>
        <end position="72"/>
    </location>
</feature>
<protein>
    <submittedName>
        <fullName evidence="2">Uncharacterized protein</fullName>
    </submittedName>
</protein>
<dbReference type="EMBL" id="OW240920">
    <property type="protein sequence ID" value="CAH2314899.1"/>
    <property type="molecule type" value="Genomic_DNA"/>
</dbReference>
<dbReference type="Proteomes" id="UP001295444">
    <property type="component" value="Chromosome 09"/>
</dbReference>
<keyword evidence="3" id="KW-1185">Reference proteome</keyword>
<name>A0AAD1WK96_PELCU</name>
<evidence type="ECO:0000256" key="1">
    <source>
        <dbReference type="SAM" id="MobiDB-lite"/>
    </source>
</evidence>
<accession>A0AAD1WK96</accession>
<evidence type="ECO:0000313" key="3">
    <source>
        <dbReference type="Proteomes" id="UP001295444"/>
    </source>
</evidence>
<sequence>GDRKNAENKNNNPQGSSSRVTLTLLTVCSPRVFSAALTSRHGGKPLSRPSGGHIGSRVSRESRPPSWETGGLRFFGSRPRACHTLFRQGSA</sequence>
<evidence type="ECO:0000313" key="2">
    <source>
        <dbReference type="EMBL" id="CAH2314899.1"/>
    </source>
</evidence>
<organism evidence="2 3">
    <name type="scientific">Pelobates cultripes</name>
    <name type="common">Western spadefoot toad</name>
    <dbReference type="NCBI Taxonomy" id="61616"/>
    <lineage>
        <taxon>Eukaryota</taxon>
        <taxon>Metazoa</taxon>
        <taxon>Chordata</taxon>
        <taxon>Craniata</taxon>
        <taxon>Vertebrata</taxon>
        <taxon>Euteleostomi</taxon>
        <taxon>Amphibia</taxon>
        <taxon>Batrachia</taxon>
        <taxon>Anura</taxon>
        <taxon>Pelobatoidea</taxon>
        <taxon>Pelobatidae</taxon>
        <taxon>Pelobates</taxon>
    </lineage>
</organism>
<gene>
    <name evidence="2" type="ORF">PECUL_23A013940</name>
</gene>
<proteinExistence type="predicted"/>